<evidence type="ECO:0000256" key="6">
    <source>
        <dbReference type="ARBA" id="ARBA00012487"/>
    </source>
</evidence>
<keyword evidence="11 24" id="KW-0812">Transmembrane</keyword>
<evidence type="ECO:0000256" key="23">
    <source>
        <dbReference type="ARBA" id="ARBA00033406"/>
    </source>
</evidence>
<evidence type="ECO:0000256" key="21">
    <source>
        <dbReference type="ARBA" id="ARBA00032396"/>
    </source>
</evidence>
<keyword evidence="17" id="KW-1208">Phospholipid metabolism</keyword>
<evidence type="ECO:0000256" key="19">
    <source>
        <dbReference type="ARBA" id="ARBA00031825"/>
    </source>
</evidence>
<comment type="subcellular location">
    <subcellularLocation>
        <location evidence="2">Cell membrane</location>
        <topology evidence="2">Multi-pass membrane protein</topology>
    </subcellularLocation>
</comment>
<feature type="transmembrane region" description="Helical" evidence="24">
    <location>
        <begin position="38"/>
        <end position="69"/>
    </location>
</feature>
<dbReference type="PANTHER" id="PTHR46382:SF1">
    <property type="entry name" value="PHOSPHATIDATE CYTIDYLYLTRANSFERASE"/>
    <property type="match status" value="1"/>
</dbReference>
<evidence type="ECO:0000256" key="18">
    <source>
        <dbReference type="ARBA" id="ARBA00029893"/>
    </source>
</evidence>
<evidence type="ECO:0000256" key="2">
    <source>
        <dbReference type="ARBA" id="ARBA00004651"/>
    </source>
</evidence>
<dbReference type="EMBL" id="VSSB01000001">
    <property type="protein sequence ID" value="TYL52976.1"/>
    <property type="molecule type" value="Genomic_DNA"/>
</dbReference>
<evidence type="ECO:0000313" key="25">
    <source>
        <dbReference type="EMBL" id="TYL52976.1"/>
    </source>
</evidence>
<feature type="transmembrane region" description="Helical" evidence="24">
    <location>
        <begin position="81"/>
        <end position="100"/>
    </location>
</feature>
<comment type="pathway">
    <text evidence="4">Lipid metabolism.</text>
</comment>
<evidence type="ECO:0000256" key="16">
    <source>
        <dbReference type="ARBA" id="ARBA00023209"/>
    </source>
</evidence>
<evidence type="ECO:0000256" key="10">
    <source>
        <dbReference type="ARBA" id="ARBA00022679"/>
    </source>
</evidence>
<gene>
    <name evidence="25" type="ORF">FYC51_04400</name>
</gene>
<evidence type="ECO:0000256" key="9">
    <source>
        <dbReference type="ARBA" id="ARBA00022516"/>
    </source>
</evidence>
<dbReference type="GO" id="GO:0004605">
    <property type="term" value="F:phosphatidate cytidylyltransferase activity"/>
    <property type="evidence" value="ECO:0007669"/>
    <property type="project" value="UniProtKB-EC"/>
</dbReference>
<proteinExistence type="inferred from homology"/>
<dbReference type="GO" id="GO:0016024">
    <property type="term" value="P:CDP-diacylglycerol biosynthetic process"/>
    <property type="evidence" value="ECO:0007669"/>
    <property type="project" value="TreeGrafter"/>
</dbReference>
<evidence type="ECO:0000256" key="17">
    <source>
        <dbReference type="ARBA" id="ARBA00023264"/>
    </source>
</evidence>
<keyword evidence="12 25" id="KW-0548">Nucleotidyltransferase</keyword>
<dbReference type="AlphaFoldDB" id="A0A5S4V213"/>
<keyword evidence="16" id="KW-0594">Phospholipid biosynthesis</keyword>
<dbReference type="EC" id="2.7.7.41" evidence="6"/>
<keyword evidence="9" id="KW-0444">Lipid biosynthesis</keyword>
<evidence type="ECO:0000256" key="13">
    <source>
        <dbReference type="ARBA" id="ARBA00022989"/>
    </source>
</evidence>
<dbReference type="PANTHER" id="PTHR46382">
    <property type="entry name" value="PHOSPHATIDATE CYTIDYLYLTRANSFERASE"/>
    <property type="match status" value="1"/>
</dbReference>
<protein>
    <recommendedName>
        <fullName evidence="7">Phosphatidate cytidylyltransferase</fullName>
        <ecNumber evidence="6">2.7.7.41</ecNumber>
    </recommendedName>
    <alternativeName>
        <fullName evidence="20">CDP-DAG synthase</fullName>
    </alternativeName>
    <alternativeName>
        <fullName evidence="22">CDP-DG synthase</fullName>
    </alternativeName>
    <alternativeName>
        <fullName evidence="18">CDP-diacylglycerol synthase</fullName>
    </alternativeName>
    <alternativeName>
        <fullName evidence="21">CDP-diglyceride pyrophosphorylase</fullName>
    </alternativeName>
    <alternativeName>
        <fullName evidence="23">CDP-diglyceride synthase</fullName>
    </alternativeName>
    <alternativeName>
        <fullName evidence="19">CTP:phosphatidate cytidylyltransferase</fullName>
    </alternativeName>
</protein>
<evidence type="ECO:0000256" key="1">
    <source>
        <dbReference type="ARBA" id="ARBA00001698"/>
    </source>
</evidence>
<keyword evidence="26" id="KW-1185">Reference proteome</keyword>
<accession>A0A5S4V213</accession>
<evidence type="ECO:0000256" key="20">
    <source>
        <dbReference type="ARBA" id="ARBA00032253"/>
    </source>
</evidence>
<organism evidence="25 26">
    <name type="scientific">Agromyces mariniharenae</name>
    <dbReference type="NCBI Taxonomy" id="2604423"/>
    <lineage>
        <taxon>Bacteria</taxon>
        <taxon>Bacillati</taxon>
        <taxon>Actinomycetota</taxon>
        <taxon>Actinomycetes</taxon>
        <taxon>Micrococcales</taxon>
        <taxon>Microbacteriaceae</taxon>
        <taxon>Agromyces</taxon>
    </lineage>
</organism>
<evidence type="ECO:0000313" key="26">
    <source>
        <dbReference type="Proteomes" id="UP000325243"/>
    </source>
</evidence>
<keyword evidence="13 24" id="KW-1133">Transmembrane helix</keyword>
<evidence type="ECO:0000256" key="22">
    <source>
        <dbReference type="ARBA" id="ARBA00032743"/>
    </source>
</evidence>
<feature type="transmembrane region" description="Helical" evidence="24">
    <location>
        <begin position="195"/>
        <end position="212"/>
    </location>
</feature>
<reference evidence="25 26" key="1">
    <citation type="submission" date="2019-08" db="EMBL/GenBank/DDBJ databases">
        <authorList>
            <person name="Hu J."/>
        </authorList>
    </citation>
    <scope>NUCLEOTIDE SEQUENCE [LARGE SCALE GENOMIC DNA]</scope>
    <source>
        <strain evidence="25 26">NEAU-184</strain>
    </source>
</reference>
<evidence type="ECO:0000256" key="24">
    <source>
        <dbReference type="SAM" id="Phobius"/>
    </source>
</evidence>
<keyword evidence="14" id="KW-0443">Lipid metabolism</keyword>
<comment type="similarity">
    <text evidence="5">Belongs to the CDS family.</text>
</comment>
<evidence type="ECO:0000256" key="12">
    <source>
        <dbReference type="ARBA" id="ARBA00022695"/>
    </source>
</evidence>
<comment type="catalytic activity">
    <reaction evidence="1">
        <text>a 1,2-diacyl-sn-glycero-3-phosphate + CTP + H(+) = a CDP-1,2-diacyl-sn-glycerol + diphosphate</text>
        <dbReference type="Rhea" id="RHEA:16229"/>
        <dbReference type="ChEBI" id="CHEBI:15378"/>
        <dbReference type="ChEBI" id="CHEBI:33019"/>
        <dbReference type="ChEBI" id="CHEBI:37563"/>
        <dbReference type="ChEBI" id="CHEBI:58332"/>
        <dbReference type="ChEBI" id="CHEBI:58608"/>
        <dbReference type="EC" id="2.7.7.41"/>
    </reaction>
</comment>
<feature type="transmembrane region" description="Helical" evidence="24">
    <location>
        <begin position="158"/>
        <end position="174"/>
    </location>
</feature>
<evidence type="ECO:0000256" key="7">
    <source>
        <dbReference type="ARBA" id="ARBA00019373"/>
    </source>
</evidence>
<name>A0A5S4V213_9MICO</name>
<evidence type="ECO:0000256" key="8">
    <source>
        <dbReference type="ARBA" id="ARBA00022475"/>
    </source>
</evidence>
<evidence type="ECO:0000256" key="11">
    <source>
        <dbReference type="ARBA" id="ARBA00022692"/>
    </source>
</evidence>
<evidence type="ECO:0000256" key="5">
    <source>
        <dbReference type="ARBA" id="ARBA00010185"/>
    </source>
</evidence>
<keyword evidence="15 24" id="KW-0472">Membrane</keyword>
<evidence type="ECO:0000256" key="4">
    <source>
        <dbReference type="ARBA" id="ARBA00005189"/>
    </source>
</evidence>
<feature type="transmembrane region" description="Helical" evidence="24">
    <location>
        <begin position="218"/>
        <end position="238"/>
    </location>
</feature>
<evidence type="ECO:0000256" key="15">
    <source>
        <dbReference type="ARBA" id="ARBA00023136"/>
    </source>
</evidence>
<sequence>MTWLGLSVSATVGLIMLLVTALPVLVFGTSTIRLRWMTWAVIGVIVGAAEAIGVVGAVIVAVAVSVLCIVEYVRLAGLRTVDRWVLIAAGVGAPVLAAVNPVAVNTWLPFALLAAAVLPVLSRDPESALPRATAAVFGMLWLVWAPAQLVIIHQDLTLLVLTVALTDVASWAAGKTLGRLPGVRVRPFAVSPNKTVAGLLGGAVAAAFVLVVTGQFSWVLLLAAAVGAPLGDVVASMVKRHAGVKDAGAWLPGFGGLLDRADSLLVVAPLFAVSLS</sequence>
<evidence type="ECO:0000256" key="14">
    <source>
        <dbReference type="ARBA" id="ARBA00023098"/>
    </source>
</evidence>
<evidence type="ECO:0000256" key="3">
    <source>
        <dbReference type="ARBA" id="ARBA00005119"/>
    </source>
</evidence>
<dbReference type="Proteomes" id="UP000325243">
    <property type="component" value="Unassembled WGS sequence"/>
</dbReference>
<keyword evidence="8" id="KW-1003">Cell membrane</keyword>
<comment type="pathway">
    <text evidence="3">Phospholipid metabolism; CDP-diacylglycerol biosynthesis; CDP-diacylglycerol from sn-glycerol 3-phosphate: step 3/3.</text>
</comment>
<comment type="caution">
    <text evidence="25">The sequence shown here is derived from an EMBL/GenBank/DDBJ whole genome shotgun (WGS) entry which is preliminary data.</text>
</comment>
<dbReference type="Pfam" id="PF01148">
    <property type="entry name" value="CTP_transf_1"/>
    <property type="match status" value="1"/>
</dbReference>
<keyword evidence="10 25" id="KW-0808">Transferase</keyword>
<dbReference type="GO" id="GO:0005886">
    <property type="term" value="C:plasma membrane"/>
    <property type="evidence" value="ECO:0007669"/>
    <property type="project" value="UniProtKB-SubCell"/>
</dbReference>